<keyword evidence="2" id="KW-0472">Membrane</keyword>
<accession>A0A5N5WWK1</accession>
<dbReference type="AlphaFoldDB" id="A0A5N5WWK1"/>
<reference evidence="3 4" key="1">
    <citation type="submission" date="2019-04" db="EMBL/GenBank/DDBJ databases">
        <title>Friends and foes A comparative genomics study of 23 Aspergillus species from section Flavi.</title>
        <authorList>
            <consortium name="DOE Joint Genome Institute"/>
            <person name="Kjaerbolling I."/>
            <person name="Vesth T."/>
            <person name="Frisvad J.C."/>
            <person name="Nybo J.L."/>
            <person name="Theobald S."/>
            <person name="Kildgaard S."/>
            <person name="Isbrandt T."/>
            <person name="Kuo A."/>
            <person name="Sato A."/>
            <person name="Lyhne E.K."/>
            <person name="Kogle M.E."/>
            <person name="Wiebenga A."/>
            <person name="Kun R.S."/>
            <person name="Lubbers R.J."/>
            <person name="Makela M.R."/>
            <person name="Barry K."/>
            <person name="Chovatia M."/>
            <person name="Clum A."/>
            <person name="Daum C."/>
            <person name="Haridas S."/>
            <person name="He G."/>
            <person name="LaButti K."/>
            <person name="Lipzen A."/>
            <person name="Mondo S."/>
            <person name="Riley R."/>
            <person name="Salamov A."/>
            <person name="Simmons B.A."/>
            <person name="Magnuson J.K."/>
            <person name="Henrissat B."/>
            <person name="Mortensen U.H."/>
            <person name="Larsen T.O."/>
            <person name="Devries R.P."/>
            <person name="Grigoriev I.V."/>
            <person name="Machida M."/>
            <person name="Baker S.E."/>
            <person name="Andersen M.R."/>
        </authorList>
    </citation>
    <scope>NUCLEOTIDE SEQUENCE [LARGE SCALE GENOMIC DNA]</scope>
    <source>
        <strain evidence="3 4">CBS 151.66</strain>
    </source>
</reference>
<evidence type="ECO:0000256" key="1">
    <source>
        <dbReference type="SAM" id="MobiDB-lite"/>
    </source>
</evidence>
<dbReference type="EMBL" id="ML732236">
    <property type="protein sequence ID" value="KAB8072928.1"/>
    <property type="molecule type" value="Genomic_DNA"/>
</dbReference>
<dbReference type="Pfam" id="PF10199">
    <property type="entry name" value="Adaptin_binding"/>
    <property type="match status" value="1"/>
</dbReference>
<feature type="transmembrane region" description="Helical" evidence="2">
    <location>
        <begin position="274"/>
        <end position="303"/>
    </location>
</feature>
<protein>
    <submittedName>
        <fullName evidence="3">Uncharacterized protein</fullName>
    </submittedName>
</protein>
<keyword evidence="2" id="KW-1133">Transmembrane helix</keyword>
<dbReference type="InterPro" id="IPR034627">
    <property type="entry name" value="Irc6"/>
</dbReference>
<gene>
    <name evidence="3" type="ORF">BDV29DRAFT_176382</name>
</gene>
<keyword evidence="4" id="KW-1185">Reference proteome</keyword>
<name>A0A5N5WWK1_9EURO</name>
<dbReference type="PANTHER" id="PTHR28043:SF1">
    <property type="entry name" value="INCREASED RECOMBINATION CENTERS PROTEIN 6"/>
    <property type="match status" value="1"/>
</dbReference>
<evidence type="ECO:0000313" key="3">
    <source>
        <dbReference type="EMBL" id="KAB8072928.1"/>
    </source>
</evidence>
<dbReference type="GO" id="GO:0030674">
    <property type="term" value="F:protein-macromolecule adaptor activity"/>
    <property type="evidence" value="ECO:0007669"/>
    <property type="project" value="TreeGrafter"/>
</dbReference>
<dbReference type="PANTHER" id="PTHR28043">
    <property type="entry name" value="INCREASED RECOMBINATION CENTERS PROTEIN 6"/>
    <property type="match status" value="1"/>
</dbReference>
<evidence type="ECO:0000313" key="4">
    <source>
        <dbReference type="Proteomes" id="UP000326565"/>
    </source>
</evidence>
<organism evidence="3 4">
    <name type="scientific">Aspergillus leporis</name>
    <dbReference type="NCBI Taxonomy" id="41062"/>
    <lineage>
        <taxon>Eukaryota</taxon>
        <taxon>Fungi</taxon>
        <taxon>Dikarya</taxon>
        <taxon>Ascomycota</taxon>
        <taxon>Pezizomycotina</taxon>
        <taxon>Eurotiomycetes</taxon>
        <taxon>Eurotiomycetidae</taxon>
        <taxon>Eurotiales</taxon>
        <taxon>Aspergillaceae</taxon>
        <taxon>Aspergillus</taxon>
        <taxon>Aspergillus subgen. Circumdati</taxon>
    </lineage>
</organism>
<dbReference type="Proteomes" id="UP000326565">
    <property type="component" value="Unassembled WGS sequence"/>
</dbReference>
<dbReference type="OrthoDB" id="10261384at2759"/>
<evidence type="ECO:0000256" key="2">
    <source>
        <dbReference type="SAM" id="Phobius"/>
    </source>
</evidence>
<sequence>MAPPPPQQQLQASRITNPRHLLILTPTSHSLTTIPPLLNSLTGTPVRDPLRPTPPVTDPAADPNPTKPPQPTFAGYTAHPPLPLSNKYYSAEIPIWVDEIPLSHAVPEEEDEEASTEILTPSTWKTEFSGEEAKVVRDAIGAVVICIRNLESKSKSTGEDVEGREDWKALKEFLGAIGFVKGVMDEERGGMGDVLGLVVLVGRERGGVMVPGFGPGAGGDQVGELMDDEEPFSGPWWEDRLYDLGLMGFEVVGWDPKGGEGGERNQFGGIFSPFLSFLSVYLALGFFLVAMGWLWSGFGYGWLTRTEYRGMRRIREILETHDWASLSSGDADGADDDDELERHLLGLGEDGFDLEVNELEREMVGLRFAMENGDDDLGGFAGDDEMKVESMEALMMRMKAIKGIECLPSFSL</sequence>
<dbReference type="GO" id="GO:0016192">
    <property type="term" value="P:vesicle-mediated transport"/>
    <property type="evidence" value="ECO:0007669"/>
    <property type="project" value="InterPro"/>
</dbReference>
<feature type="region of interest" description="Disordered" evidence="1">
    <location>
        <begin position="38"/>
        <end position="77"/>
    </location>
</feature>
<keyword evidence="2" id="KW-0812">Transmembrane</keyword>
<proteinExistence type="predicted"/>
<dbReference type="Gene3D" id="3.40.50.11960">
    <property type="match status" value="1"/>
</dbReference>